<reference evidence="2 3" key="1">
    <citation type="submission" date="2024-01" db="EMBL/GenBank/DDBJ databases">
        <authorList>
            <person name="Allen C."/>
            <person name="Tagirdzhanova G."/>
        </authorList>
    </citation>
    <scope>NUCLEOTIDE SEQUENCE [LARGE SCALE GENOMIC DNA]</scope>
    <source>
        <strain evidence="2 3">CBS 573.63</strain>
    </source>
</reference>
<accession>A0ABP0E7Y8</accession>
<dbReference type="Pfam" id="PF21858">
    <property type="entry name" value="DUF6914"/>
    <property type="match status" value="1"/>
</dbReference>
<dbReference type="InterPro" id="IPR054208">
    <property type="entry name" value="DUF6914"/>
</dbReference>
<organism evidence="2 3">
    <name type="scientific">Sporothrix epigloea</name>
    <dbReference type="NCBI Taxonomy" id="1892477"/>
    <lineage>
        <taxon>Eukaryota</taxon>
        <taxon>Fungi</taxon>
        <taxon>Dikarya</taxon>
        <taxon>Ascomycota</taxon>
        <taxon>Pezizomycotina</taxon>
        <taxon>Sordariomycetes</taxon>
        <taxon>Sordariomycetidae</taxon>
        <taxon>Ophiostomatales</taxon>
        <taxon>Ophiostomataceae</taxon>
        <taxon>Sporothrix</taxon>
    </lineage>
</organism>
<evidence type="ECO:0000313" key="3">
    <source>
        <dbReference type="Proteomes" id="UP001642501"/>
    </source>
</evidence>
<evidence type="ECO:0000313" key="2">
    <source>
        <dbReference type="EMBL" id="CAK7275200.1"/>
    </source>
</evidence>
<keyword evidence="3" id="KW-1185">Reference proteome</keyword>
<name>A0ABP0E7Y8_9PEZI</name>
<evidence type="ECO:0000256" key="1">
    <source>
        <dbReference type="SAM" id="MobiDB-lite"/>
    </source>
</evidence>
<dbReference type="EMBL" id="CAWUOM010000208">
    <property type="protein sequence ID" value="CAK7275200.1"/>
    <property type="molecule type" value="Genomic_DNA"/>
</dbReference>
<dbReference type="Proteomes" id="UP001642501">
    <property type="component" value="Unassembled WGS sequence"/>
</dbReference>
<feature type="region of interest" description="Disordered" evidence="1">
    <location>
        <begin position="17"/>
        <end position="37"/>
    </location>
</feature>
<proteinExistence type="predicted"/>
<gene>
    <name evidence="2" type="ORF">SEPCBS57363_006558</name>
</gene>
<comment type="caution">
    <text evidence="2">The sequence shown here is derived from an EMBL/GenBank/DDBJ whole genome shotgun (WGS) entry which is preliminary data.</text>
</comment>
<protein>
    <submittedName>
        <fullName evidence="2">Uncharacterized protein</fullName>
    </submittedName>
</protein>
<sequence length="219" mass="23856">MVLIKSLLTGQAFKKLSEKGSENSSNNGKSKADENRGMERATARVFVALTLHHRAKFSLSQNRIRLGRAAYHWGLLLMPEAPNDDCCAAFDVSDGPQPDPNTRADLNPNRDWIFRNKNPVSPVMIGSLIGRVIIGEMDSNTSVAEVGTLLRSLPLPAKDTGPPENCVTWTLNAVLALQSAGLAYAFDIEEFAEWALSYGDVCMDKPGNNICDYADVVSS</sequence>